<evidence type="ECO:0000259" key="2">
    <source>
        <dbReference type="SMART" id="SM00496"/>
    </source>
</evidence>
<protein>
    <submittedName>
        <fullName evidence="3">Nuclease associated modular domain 3</fullName>
    </submittedName>
</protein>
<feature type="domain" description="Nuclease associated modular" evidence="2">
    <location>
        <begin position="96"/>
        <end position="112"/>
    </location>
</feature>
<feature type="domain" description="Nuclease associated modular" evidence="2">
    <location>
        <begin position="174"/>
        <end position="193"/>
    </location>
</feature>
<sequence>MINKHMKYYVYAYLRSDGSPYYIGKGTGKRAWDKGTGEIGKPKDLSRIVIVEKNLTNTGSLAIERRLIRWYGRIDQNTGILRNKTDGGDGGQGALPGNKLSAETKQKISIAHAGKKRKPMSEESKKKLSESLKGKNLGKTRTSEQKLAMSLQLKNRKRKPHTDETKKKLREANLGKHLKPFSEEHKQKISESLKGRERSKEHSKKLSDALKGRKPSPQEREAYLIALEKGKTPCEHCGKVSTLGNYRRWHGVNCKIK</sequence>
<feature type="compositionally biased region" description="Basic and acidic residues" evidence="1">
    <location>
        <begin position="119"/>
        <end position="133"/>
    </location>
</feature>
<feature type="domain" description="Nuclease associated modular" evidence="2">
    <location>
        <begin position="194"/>
        <end position="210"/>
    </location>
</feature>
<feature type="domain" description="Nuclease associated modular" evidence="2">
    <location>
        <begin position="157"/>
        <end position="173"/>
    </location>
</feature>
<dbReference type="Pfam" id="PF07460">
    <property type="entry name" value="NUMOD3"/>
    <property type="match status" value="4"/>
</dbReference>
<name>A0A6J5LMW9_9CAUD</name>
<feature type="domain" description="Nuclease associated modular" evidence="2">
    <location>
        <begin position="137"/>
        <end position="153"/>
    </location>
</feature>
<dbReference type="InterPro" id="IPR003611">
    <property type="entry name" value="NUMOD3"/>
</dbReference>
<gene>
    <name evidence="3" type="ORF">UFOVP257_48</name>
</gene>
<dbReference type="GO" id="GO:0003677">
    <property type="term" value="F:DNA binding"/>
    <property type="evidence" value="ECO:0007669"/>
    <property type="project" value="InterPro"/>
</dbReference>
<dbReference type="EMBL" id="LR796274">
    <property type="protein sequence ID" value="CAB4133099.1"/>
    <property type="molecule type" value="Genomic_DNA"/>
</dbReference>
<organism evidence="3">
    <name type="scientific">uncultured Caudovirales phage</name>
    <dbReference type="NCBI Taxonomy" id="2100421"/>
    <lineage>
        <taxon>Viruses</taxon>
        <taxon>Duplodnaviria</taxon>
        <taxon>Heunggongvirae</taxon>
        <taxon>Uroviricota</taxon>
        <taxon>Caudoviricetes</taxon>
        <taxon>Peduoviridae</taxon>
        <taxon>Maltschvirus</taxon>
        <taxon>Maltschvirus maltsch</taxon>
    </lineage>
</organism>
<reference evidence="3" key="1">
    <citation type="submission" date="2020-04" db="EMBL/GenBank/DDBJ databases">
        <authorList>
            <person name="Chiriac C."/>
            <person name="Salcher M."/>
            <person name="Ghai R."/>
            <person name="Kavagutti S V."/>
        </authorList>
    </citation>
    <scope>NUCLEOTIDE SEQUENCE</scope>
</reference>
<feature type="domain" description="Nuclease associated modular" evidence="2">
    <location>
        <begin position="116"/>
        <end position="132"/>
    </location>
</feature>
<evidence type="ECO:0000256" key="1">
    <source>
        <dbReference type="SAM" id="MobiDB-lite"/>
    </source>
</evidence>
<accession>A0A6J5LMW9</accession>
<proteinExistence type="predicted"/>
<dbReference type="SMART" id="SM00496">
    <property type="entry name" value="IENR2"/>
    <property type="match status" value="6"/>
</dbReference>
<evidence type="ECO:0000313" key="3">
    <source>
        <dbReference type="EMBL" id="CAB4133099.1"/>
    </source>
</evidence>
<feature type="region of interest" description="Disordered" evidence="1">
    <location>
        <begin position="79"/>
        <end position="218"/>
    </location>
</feature>
<feature type="compositionally biased region" description="Basic and acidic residues" evidence="1">
    <location>
        <begin position="161"/>
        <end position="218"/>
    </location>
</feature>